<evidence type="ECO:0000259" key="11">
    <source>
        <dbReference type="Pfam" id="PF07055"/>
    </source>
</evidence>
<evidence type="ECO:0000256" key="10">
    <source>
        <dbReference type="ARBA" id="ARBA00048302"/>
    </source>
</evidence>
<dbReference type="InterPro" id="IPR024906">
    <property type="entry name" value="Eno_Rdtase_FAD-bd_dom"/>
</dbReference>
<dbReference type="InterPro" id="IPR024910">
    <property type="entry name" value="Enoyl-CoA_Rdtase_cat_dom"/>
</dbReference>
<proteinExistence type="predicted"/>
<dbReference type="EC" id="1.3.1.44" evidence="3"/>
<sequence>MTKRLIEPRGRGFLLFDSHPGGCEKIVGDMWDRVAPAIPDTKAERRPVALVIGSSAGYGMATTIAGIRRYGLDGVGLCFERPPTERRTATAGWYRTVATAELAAKAGRDWSFVNGDAFADDTKEQVLDLLAERFGGIDYLIYSVAAPRRVDPVTGQTHQSVIQPLGAGYSTKTLDVSGDEPVLKEIWVEPGSDTERADTIKVMGGEDWALWVDALSDRGLLRPGFTTVALSYIGSHLTGPIYREGTIGAAKAHLEETALTLNGDLAGVGGRAMTSVNGAAVTQASTAIPGIALYVSLLRGVLGEAVQSPLQQSVELWDRLTGAQALDLDDQGRIRLDQWELHPRIQEQVTERWEAVAPDTIGDLVDIGWFTAEVHRLYGFDVPGVNYGAPSEPDLPWPTPTE</sequence>
<comment type="caution">
    <text evidence="14">The sequence shown here is derived from an EMBL/GenBank/DDBJ whole genome shotgun (WGS) entry which is preliminary data.</text>
</comment>
<comment type="subunit">
    <text evidence="2">Monomer.</text>
</comment>
<evidence type="ECO:0000256" key="5">
    <source>
        <dbReference type="ARBA" id="ARBA00022832"/>
    </source>
</evidence>
<dbReference type="InterPro" id="IPR010758">
    <property type="entry name" value="Trans-2-enoyl-CoA_reductase"/>
</dbReference>
<dbReference type="Gene3D" id="3.40.50.720">
    <property type="entry name" value="NAD(P)-binding Rossmann-like Domain"/>
    <property type="match status" value="1"/>
</dbReference>
<dbReference type="EMBL" id="JBHMBS010000004">
    <property type="protein sequence ID" value="MFB9676130.1"/>
    <property type="molecule type" value="Genomic_DNA"/>
</dbReference>
<keyword evidence="15" id="KW-1185">Reference proteome</keyword>
<evidence type="ECO:0000259" key="13">
    <source>
        <dbReference type="Pfam" id="PF12242"/>
    </source>
</evidence>
<dbReference type="Pfam" id="PF12241">
    <property type="entry name" value="Enoyl_reductase"/>
    <property type="match status" value="1"/>
</dbReference>
<dbReference type="PANTHER" id="PTHR37480">
    <property type="entry name" value="ENOYL-[ACYL-CARRIER-PROTEIN] REDUCTASE [NADH]"/>
    <property type="match status" value="1"/>
</dbReference>
<comment type="pathway">
    <text evidence="1">Lipid metabolism.</text>
</comment>
<dbReference type="NCBIfam" id="NF010177">
    <property type="entry name" value="PRK13656.1"/>
    <property type="match status" value="1"/>
</dbReference>
<dbReference type="RefSeq" id="WP_344746980.1">
    <property type="nucleotide sequence ID" value="NZ_BAAAWW010000112.1"/>
</dbReference>
<evidence type="ECO:0000256" key="2">
    <source>
        <dbReference type="ARBA" id="ARBA00011245"/>
    </source>
</evidence>
<keyword evidence="5" id="KW-0276">Fatty acid metabolism</keyword>
<keyword evidence="7" id="KW-0520">NAD</keyword>
<organism evidence="14 15">
    <name type="scientific">Streptosporangium vulgare</name>
    <dbReference type="NCBI Taxonomy" id="46190"/>
    <lineage>
        <taxon>Bacteria</taxon>
        <taxon>Bacillati</taxon>
        <taxon>Actinomycetota</taxon>
        <taxon>Actinomycetes</taxon>
        <taxon>Streptosporangiales</taxon>
        <taxon>Streptosporangiaceae</taxon>
        <taxon>Streptosporangium</taxon>
    </lineage>
</organism>
<evidence type="ECO:0000256" key="9">
    <source>
        <dbReference type="ARBA" id="ARBA00023160"/>
    </source>
</evidence>
<dbReference type="InterPro" id="IPR050048">
    <property type="entry name" value="FabV-like_NADH_b"/>
</dbReference>
<protein>
    <recommendedName>
        <fullName evidence="3">trans-2-enoyl-CoA reductase (NAD(+))</fullName>
        <ecNumber evidence="3">1.3.1.44</ecNumber>
    </recommendedName>
</protein>
<dbReference type="Pfam" id="PF12242">
    <property type="entry name" value="Eno-Rase_NADH_b"/>
    <property type="match status" value="1"/>
</dbReference>
<evidence type="ECO:0000256" key="4">
    <source>
        <dbReference type="ARBA" id="ARBA00022516"/>
    </source>
</evidence>
<evidence type="ECO:0000313" key="15">
    <source>
        <dbReference type="Proteomes" id="UP001589610"/>
    </source>
</evidence>
<keyword evidence="8" id="KW-0443">Lipid metabolism</keyword>
<evidence type="ECO:0000256" key="1">
    <source>
        <dbReference type="ARBA" id="ARBA00005189"/>
    </source>
</evidence>
<evidence type="ECO:0000256" key="7">
    <source>
        <dbReference type="ARBA" id="ARBA00023027"/>
    </source>
</evidence>
<keyword evidence="9" id="KW-0275">Fatty acid biosynthesis</keyword>
<evidence type="ECO:0000256" key="6">
    <source>
        <dbReference type="ARBA" id="ARBA00023002"/>
    </source>
</evidence>
<dbReference type="Proteomes" id="UP001589610">
    <property type="component" value="Unassembled WGS sequence"/>
</dbReference>
<dbReference type="Pfam" id="PF07055">
    <property type="entry name" value="Eno-Rase_FAD_bd"/>
    <property type="match status" value="1"/>
</dbReference>
<feature type="domain" description="Trans-2-enoyl-CoA reductase-like NAD(P)H binding" evidence="13">
    <location>
        <begin position="6"/>
        <end position="85"/>
    </location>
</feature>
<feature type="domain" description="Trans-2-enoyl-CoA reductase catalytic" evidence="12">
    <location>
        <begin position="87"/>
        <end position="318"/>
    </location>
</feature>
<evidence type="ECO:0000256" key="3">
    <source>
        <dbReference type="ARBA" id="ARBA00011983"/>
    </source>
</evidence>
<evidence type="ECO:0000313" key="14">
    <source>
        <dbReference type="EMBL" id="MFB9676130.1"/>
    </source>
</evidence>
<evidence type="ECO:0000259" key="12">
    <source>
        <dbReference type="Pfam" id="PF12241"/>
    </source>
</evidence>
<dbReference type="PANTHER" id="PTHR37480:SF1">
    <property type="entry name" value="ENOYL-[ACYL-CARRIER-PROTEIN] REDUCTASE [NADH]"/>
    <property type="match status" value="1"/>
</dbReference>
<reference evidence="14 15" key="1">
    <citation type="submission" date="2024-09" db="EMBL/GenBank/DDBJ databases">
        <authorList>
            <person name="Sun Q."/>
            <person name="Mori K."/>
        </authorList>
    </citation>
    <scope>NUCLEOTIDE SEQUENCE [LARGE SCALE GENOMIC DNA]</scope>
    <source>
        <strain evidence="14 15">JCM 3028</strain>
    </source>
</reference>
<gene>
    <name evidence="14" type="primary">fabV</name>
    <name evidence="14" type="ORF">ACFFRH_11575</name>
</gene>
<comment type="catalytic activity">
    <reaction evidence="10">
        <text>a 2,3-saturated acyl-CoA + NAD(+) = a (2E)-enoyl-CoA + NADH + H(+)</text>
        <dbReference type="Rhea" id="RHEA:18177"/>
        <dbReference type="ChEBI" id="CHEBI:15378"/>
        <dbReference type="ChEBI" id="CHEBI:57540"/>
        <dbReference type="ChEBI" id="CHEBI:57945"/>
        <dbReference type="ChEBI" id="CHEBI:58856"/>
        <dbReference type="ChEBI" id="CHEBI:65111"/>
        <dbReference type="EC" id="1.3.1.44"/>
    </reaction>
</comment>
<name>A0ABV5TAM1_9ACTN</name>
<feature type="domain" description="Enoyl reductase FAD binding" evidence="11">
    <location>
        <begin position="328"/>
        <end position="389"/>
    </location>
</feature>
<evidence type="ECO:0000256" key="8">
    <source>
        <dbReference type="ARBA" id="ARBA00023098"/>
    </source>
</evidence>
<keyword evidence="4" id="KW-0444">Lipid biosynthesis</keyword>
<dbReference type="InterPro" id="IPR036291">
    <property type="entry name" value="NAD(P)-bd_dom_sf"/>
</dbReference>
<keyword evidence="6" id="KW-0560">Oxidoreductase</keyword>
<dbReference type="SUPFAM" id="SSF51735">
    <property type="entry name" value="NAD(P)-binding Rossmann-fold domains"/>
    <property type="match status" value="1"/>
</dbReference>
<accession>A0ABV5TAM1</accession>